<keyword evidence="1" id="KW-0812">Transmembrane</keyword>
<sequence>MNKNRYRRNLLALLFILITAIVVFVSKWYFEVNQYHDIEEENSYSWQRYMNEDEFAKLEDGMSYSDVVQVAKGRGEKLSKDVYIWEDELLLTQAYEIRFQDGKLDQKKIIQKRGYSTR</sequence>
<evidence type="ECO:0000313" key="3">
    <source>
        <dbReference type="Proteomes" id="UP000640930"/>
    </source>
</evidence>
<evidence type="ECO:0000256" key="1">
    <source>
        <dbReference type="SAM" id="Phobius"/>
    </source>
</evidence>
<comment type="caution">
    <text evidence="2">The sequence shown here is derived from an EMBL/GenBank/DDBJ whole genome shotgun (WGS) entry which is preliminary data.</text>
</comment>
<gene>
    <name evidence="2" type="ORF">H9636_07360</name>
</gene>
<evidence type="ECO:0008006" key="4">
    <source>
        <dbReference type="Google" id="ProtNLM"/>
    </source>
</evidence>
<dbReference type="EMBL" id="JACSQA010000007">
    <property type="protein sequence ID" value="MBD8026476.1"/>
    <property type="molecule type" value="Genomic_DNA"/>
</dbReference>
<accession>A0ABR8XAX5</accession>
<keyword evidence="3" id="KW-1185">Reference proteome</keyword>
<dbReference type="RefSeq" id="WP_191706973.1">
    <property type="nucleotide sequence ID" value="NZ_JACSQA010000007.1"/>
</dbReference>
<evidence type="ECO:0000313" key="2">
    <source>
        <dbReference type="EMBL" id="MBD8026476.1"/>
    </source>
</evidence>
<dbReference type="Proteomes" id="UP000640930">
    <property type="component" value="Unassembled WGS sequence"/>
</dbReference>
<name>A0ABR8XAX5_9BACL</name>
<dbReference type="Gene3D" id="3.10.450.730">
    <property type="entry name" value="BLIP domain"/>
    <property type="match status" value="1"/>
</dbReference>
<feature type="transmembrane region" description="Helical" evidence="1">
    <location>
        <begin position="12"/>
        <end position="30"/>
    </location>
</feature>
<reference evidence="2 3" key="1">
    <citation type="submission" date="2020-08" db="EMBL/GenBank/DDBJ databases">
        <title>A Genomic Blueprint of the Chicken Gut Microbiome.</title>
        <authorList>
            <person name="Gilroy R."/>
            <person name="Ravi A."/>
            <person name="Getino M."/>
            <person name="Pursley I."/>
            <person name="Horton D.L."/>
            <person name="Alikhan N.-F."/>
            <person name="Baker D."/>
            <person name="Gharbi K."/>
            <person name="Hall N."/>
            <person name="Watson M."/>
            <person name="Adriaenssens E.M."/>
            <person name="Foster-Nyarko E."/>
            <person name="Jarju S."/>
            <person name="Secka A."/>
            <person name="Antonio M."/>
            <person name="Oren A."/>
            <person name="Chaudhuri R."/>
            <person name="La Ragione R.M."/>
            <person name="Hildebrand F."/>
            <person name="Pallen M.J."/>
        </authorList>
    </citation>
    <scope>NUCLEOTIDE SEQUENCE [LARGE SCALE GENOMIC DNA]</scope>
    <source>
        <strain evidence="2 3">Re31</strain>
    </source>
</reference>
<protein>
    <recommendedName>
        <fullName evidence="4">Beta-lactamase inhibitor (BLIP)</fullName>
    </recommendedName>
</protein>
<keyword evidence="1" id="KW-0472">Membrane</keyword>
<keyword evidence="1" id="KW-1133">Transmembrane helix</keyword>
<proteinExistence type="predicted"/>
<organism evidence="2 3">
    <name type="scientific">Ureibacillus galli</name>
    <dbReference type="NCBI Taxonomy" id="2762222"/>
    <lineage>
        <taxon>Bacteria</taxon>
        <taxon>Bacillati</taxon>
        <taxon>Bacillota</taxon>
        <taxon>Bacilli</taxon>
        <taxon>Bacillales</taxon>
        <taxon>Caryophanaceae</taxon>
        <taxon>Ureibacillus</taxon>
    </lineage>
</organism>